<protein>
    <submittedName>
        <fullName evidence="11">Uncharacterized protein</fullName>
    </submittedName>
</protein>
<dbReference type="GO" id="GO:0000139">
    <property type="term" value="C:Golgi membrane"/>
    <property type="evidence" value="ECO:0007669"/>
    <property type="project" value="UniProtKB-SubCell"/>
</dbReference>
<organism evidence="11 12">
    <name type="scientific">Cymbomonas tetramitiformis</name>
    <dbReference type="NCBI Taxonomy" id="36881"/>
    <lineage>
        <taxon>Eukaryota</taxon>
        <taxon>Viridiplantae</taxon>
        <taxon>Chlorophyta</taxon>
        <taxon>Pyramimonadophyceae</taxon>
        <taxon>Pyramimonadales</taxon>
        <taxon>Pyramimonadaceae</taxon>
        <taxon>Cymbomonas</taxon>
    </lineage>
</organism>
<keyword evidence="8" id="KW-0333">Golgi apparatus</keyword>
<dbReference type="InterPro" id="IPR038578">
    <property type="entry name" value="GT29-like_sf"/>
</dbReference>
<accession>A0AAE0L2R5</accession>
<evidence type="ECO:0000256" key="10">
    <source>
        <dbReference type="ARBA" id="ARBA00023180"/>
    </source>
</evidence>
<comment type="caution">
    <text evidence="11">The sequence shown here is derived from an EMBL/GenBank/DDBJ whole genome shotgun (WGS) entry which is preliminary data.</text>
</comment>
<dbReference type="Proteomes" id="UP001190700">
    <property type="component" value="Unassembled WGS sequence"/>
</dbReference>
<gene>
    <name evidence="11" type="ORF">CYMTET_21909</name>
</gene>
<evidence type="ECO:0000256" key="2">
    <source>
        <dbReference type="ARBA" id="ARBA00006003"/>
    </source>
</evidence>
<comment type="subcellular location">
    <subcellularLocation>
        <location evidence="1">Golgi apparatus membrane</location>
        <topology evidence="1">Single-pass type II membrane protein</topology>
    </subcellularLocation>
</comment>
<dbReference type="Pfam" id="PF00777">
    <property type="entry name" value="Glyco_transf_29"/>
    <property type="match status" value="1"/>
</dbReference>
<evidence type="ECO:0000256" key="4">
    <source>
        <dbReference type="ARBA" id="ARBA00022679"/>
    </source>
</evidence>
<proteinExistence type="inferred from homology"/>
<evidence type="ECO:0000256" key="7">
    <source>
        <dbReference type="ARBA" id="ARBA00022989"/>
    </source>
</evidence>
<dbReference type="Gene3D" id="3.90.1480.20">
    <property type="entry name" value="Glycosyl transferase family 29"/>
    <property type="match status" value="1"/>
</dbReference>
<sequence length="246" mass="27226">HWKQVGRRTTFRLLSGGDSVPTGWLELETQGMEITLQHIASSADLREFVAVSTVGFARKLYALDPSFSKYAIKHSRKGLLTTGMLAVLLATQICTKVTLFGFHLDQKVMQTAGVAFHYFDEEVPRERAMQQQETANNELRSFIHSRPATHFVGEPCMLQTESCDNVTCVGCADGSQCQCDVWHPVPKEGYCYEQESSSSETNGEVAAGKNSYMSTREKQTLGIDESDGGNSTLCIINISICVDIMH</sequence>
<feature type="non-terminal residue" evidence="11">
    <location>
        <position position="1"/>
    </location>
</feature>
<keyword evidence="9" id="KW-0472">Membrane</keyword>
<keyword evidence="6" id="KW-0735">Signal-anchor</keyword>
<evidence type="ECO:0000256" key="3">
    <source>
        <dbReference type="ARBA" id="ARBA00022676"/>
    </source>
</evidence>
<dbReference type="InterPro" id="IPR001675">
    <property type="entry name" value="Glyco_trans_29"/>
</dbReference>
<dbReference type="EMBL" id="LGRX02010813">
    <property type="protein sequence ID" value="KAK3269659.1"/>
    <property type="molecule type" value="Genomic_DNA"/>
</dbReference>
<keyword evidence="12" id="KW-1185">Reference proteome</keyword>
<evidence type="ECO:0000313" key="12">
    <source>
        <dbReference type="Proteomes" id="UP001190700"/>
    </source>
</evidence>
<keyword evidence="10" id="KW-0325">Glycoprotein</keyword>
<comment type="similarity">
    <text evidence="2">Belongs to the glycosyltransferase 29 family.</text>
</comment>
<evidence type="ECO:0000256" key="5">
    <source>
        <dbReference type="ARBA" id="ARBA00022692"/>
    </source>
</evidence>
<evidence type="ECO:0000256" key="1">
    <source>
        <dbReference type="ARBA" id="ARBA00004323"/>
    </source>
</evidence>
<name>A0AAE0L2R5_9CHLO</name>
<evidence type="ECO:0000313" key="11">
    <source>
        <dbReference type="EMBL" id="KAK3269659.1"/>
    </source>
</evidence>
<evidence type="ECO:0000256" key="8">
    <source>
        <dbReference type="ARBA" id="ARBA00023034"/>
    </source>
</evidence>
<evidence type="ECO:0000256" key="6">
    <source>
        <dbReference type="ARBA" id="ARBA00022968"/>
    </source>
</evidence>
<dbReference type="GO" id="GO:0008373">
    <property type="term" value="F:sialyltransferase activity"/>
    <property type="evidence" value="ECO:0007669"/>
    <property type="project" value="InterPro"/>
</dbReference>
<keyword evidence="3" id="KW-0328">Glycosyltransferase</keyword>
<reference evidence="11 12" key="1">
    <citation type="journal article" date="2015" name="Genome Biol. Evol.">
        <title>Comparative Genomics of a Bacterivorous Green Alga Reveals Evolutionary Causalities and Consequences of Phago-Mixotrophic Mode of Nutrition.</title>
        <authorList>
            <person name="Burns J.A."/>
            <person name="Paasch A."/>
            <person name="Narechania A."/>
            <person name="Kim E."/>
        </authorList>
    </citation>
    <scope>NUCLEOTIDE SEQUENCE [LARGE SCALE GENOMIC DNA]</scope>
    <source>
        <strain evidence="11 12">PLY_AMNH</strain>
    </source>
</reference>
<keyword evidence="4" id="KW-0808">Transferase</keyword>
<dbReference type="AlphaFoldDB" id="A0AAE0L2R5"/>
<keyword evidence="7" id="KW-1133">Transmembrane helix</keyword>
<evidence type="ECO:0000256" key="9">
    <source>
        <dbReference type="ARBA" id="ARBA00023136"/>
    </source>
</evidence>
<keyword evidence="5" id="KW-0812">Transmembrane</keyword>